<dbReference type="InterPro" id="IPR045339">
    <property type="entry name" value="DUF6534"/>
</dbReference>
<sequence>MSDTQAELAPLNVLKQVTLQGPAFIGFIVGLSLDGIRIAQTIFYYRSFPRDGKVKKLMVLLLKFVLKEPSEYPLRVLMDGELSIADLVQTIVLLNIFWEILLGMRLPGAHGDTSPGKSPKILWEIELCHSGSFAISALITLVVQGVWRVSRGNVALLAAISIPSLMQGMGVVYVGTNCDEVIGRQVNLNAYIVSLPSLANFVCDGTIAGSLTYYFRSYRVGMPRFVATTRLLTGLSWVLFMIDPASSRCSAPLFIVNKLYVNSMMANLNSRRHFRAVVERTIDYSMHASAFDTARVATE</sequence>
<organism evidence="2 3">
    <name type="scientific">Athelia psychrophila</name>
    <dbReference type="NCBI Taxonomy" id="1759441"/>
    <lineage>
        <taxon>Eukaryota</taxon>
        <taxon>Fungi</taxon>
        <taxon>Dikarya</taxon>
        <taxon>Basidiomycota</taxon>
        <taxon>Agaricomycotina</taxon>
        <taxon>Agaricomycetes</taxon>
        <taxon>Agaricomycetidae</taxon>
        <taxon>Atheliales</taxon>
        <taxon>Atheliaceae</taxon>
        <taxon>Athelia</taxon>
    </lineage>
</organism>
<evidence type="ECO:0000259" key="1">
    <source>
        <dbReference type="Pfam" id="PF20152"/>
    </source>
</evidence>
<dbReference type="Pfam" id="PF20152">
    <property type="entry name" value="DUF6534"/>
    <property type="match status" value="1"/>
</dbReference>
<feature type="domain" description="DUF6534" evidence="1">
    <location>
        <begin position="201"/>
        <end position="273"/>
    </location>
</feature>
<evidence type="ECO:0000313" key="2">
    <source>
        <dbReference type="EMBL" id="KZP26066.1"/>
    </source>
</evidence>
<evidence type="ECO:0000313" key="3">
    <source>
        <dbReference type="Proteomes" id="UP000076532"/>
    </source>
</evidence>
<keyword evidence="3" id="KW-1185">Reference proteome</keyword>
<dbReference type="EMBL" id="KV417517">
    <property type="protein sequence ID" value="KZP26066.1"/>
    <property type="molecule type" value="Genomic_DNA"/>
</dbReference>
<name>A0A166PGH3_9AGAM</name>
<reference evidence="2 3" key="1">
    <citation type="journal article" date="2016" name="Mol. Biol. Evol.">
        <title>Comparative Genomics of Early-Diverging Mushroom-Forming Fungi Provides Insights into the Origins of Lignocellulose Decay Capabilities.</title>
        <authorList>
            <person name="Nagy L.G."/>
            <person name="Riley R."/>
            <person name="Tritt A."/>
            <person name="Adam C."/>
            <person name="Daum C."/>
            <person name="Floudas D."/>
            <person name="Sun H."/>
            <person name="Yadav J.S."/>
            <person name="Pangilinan J."/>
            <person name="Larsson K.H."/>
            <person name="Matsuura K."/>
            <person name="Barry K."/>
            <person name="Labutti K."/>
            <person name="Kuo R."/>
            <person name="Ohm R.A."/>
            <person name="Bhattacharya S.S."/>
            <person name="Shirouzu T."/>
            <person name="Yoshinaga Y."/>
            <person name="Martin F.M."/>
            <person name="Grigoriev I.V."/>
            <person name="Hibbett D.S."/>
        </authorList>
    </citation>
    <scope>NUCLEOTIDE SEQUENCE [LARGE SCALE GENOMIC DNA]</scope>
    <source>
        <strain evidence="2 3">CBS 109695</strain>
    </source>
</reference>
<gene>
    <name evidence="2" type="ORF">FIBSPDRAFT_1041120</name>
</gene>
<accession>A0A166PGH3</accession>
<protein>
    <recommendedName>
        <fullName evidence="1">DUF6534 domain-containing protein</fullName>
    </recommendedName>
</protein>
<dbReference type="AlphaFoldDB" id="A0A166PGH3"/>
<dbReference type="Proteomes" id="UP000076532">
    <property type="component" value="Unassembled WGS sequence"/>
</dbReference>
<proteinExistence type="predicted"/>